<dbReference type="RefSeq" id="WP_074746680.1">
    <property type="nucleotide sequence ID" value="NZ_FOCT01000007.1"/>
</dbReference>
<name>A0A1H8JLX5_9PROT</name>
<sequence>MDEPEQVLPYQRLQQLLAIPERQRTEAQWDEINELEIALTPVNRATTPDRNVRRKGAIPPEQPRSRDAVPGPGRRPLKKIRKRPSKAGGS</sequence>
<protein>
    <submittedName>
        <fullName evidence="2">Uncharacterized protein</fullName>
    </submittedName>
</protein>
<organism evidence="2 3">
    <name type="scientific">Nitrosospira multiformis</name>
    <dbReference type="NCBI Taxonomy" id="1231"/>
    <lineage>
        <taxon>Bacteria</taxon>
        <taxon>Pseudomonadati</taxon>
        <taxon>Pseudomonadota</taxon>
        <taxon>Betaproteobacteria</taxon>
        <taxon>Nitrosomonadales</taxon>
        <taxon>Nitrosomonadaceae</taxon>
        <taxon>Nitrosospira</taxon>
    </lineage>
</organism>
<feature type="compositionally biased region" description="Basic residues" evidence="1">
    <location>
        <begin position="75"/>
        <end position="90"/>
    </location>
</feature>
<evidence type="ECO:0000313" key="3">
    <source>
        <dbReference type="Proteomes" id="UP000183898"/>
    </source>
</evidence>
<dbReference type="EMBL" id="FOCT01000007">
    <property type="protein sequence ID" value="SEN81535.1"/>
    <property type="molecule type" value="Genomic_DNA"/>
</dbReference>
<evidence type="ECO:0000313" key="2">
    <source>
        <dbReference type="EMBL" id="SEN81535.1"/>
    </source>
</evidence>
<evidence type="ECO:0000256" key="1">
    <source>
        <dbReference type="SAM" id="MobiDB-lite"/>
    </source>
</evidence>
<feature type="region of interest" description="Disordered" evidence="1">
    <location>
        <begin position="46"/>
        <end position="90"/>
    </location>
</feature>
<dbReference type="Proteomes" id="UP000183898">
    <property type="component" value="Unassembled WGS sequence"/>
</dbReference>
<dbReference type="AlphaFoldDB" id="A0A1H8JLX5"/>
<gene>
    <name evidence="2" type="ORF">SAMN05216404_107113</name>
</gene>
<proteinExistence type="predicted"/>
<accession>A0A1H8JLX5</accession>
<reference evidence="2 3" key="1">
    <citation type="submission" date="2016-10" db="EMBL/GenBank/DDBJ databases">
        <authorList>
            <person name="de Groot N.N."/>
        </authorList>
    </citation>
    <scope>NUCLEOTIDE SEQUENCE [LARGE SCALE GENOMIC DNA]</scope>
    <source>
        <strain evidence="2 3">Nl18</strain>
    </source>
</reference>